<dbReference type="Pfam" id="PF12893">
    <property type="entry name" value="Lumazine_bd_2"/>
    <property type="match status" value="1"/>
</dbReference>
<dbReference type="RefSeq" id="WP_048532223.1">
    <property type="nucleotide sequence ID" value="NZ_CATLQZ010000027.1"/>
</dbReference>
<gene>
    <name evidence="1" type="ORF">SAMN04487940_110169</name>
</gene>
<comment type="caution">
    <text evidence="1">The sequence shown here is derived from an EMBL/GenBank/DDBJ whole genome shotgun (WGS) entry which is preliminary data.</text>
</comment>
<organism evidence="1 2">
    <name type="scientific">Marinovum algicola</name>
    <dbReference type="NCBI Taxonomy" id="42444"/>
    <lineage>
        <taxon>Bacteria</taxon>
        <taxon>Pseudomonadati</taxon>
        <taxon>Pseudomonadota</taxon>
        <taxon>Alphaproteobacteria</taxon>
        <taxon>Rhodobacterales</taxon>
        <taxon>Roseobacteraceae</taxon>
        <taxon>Marinovum</taxon>
    </lineage>
</organism>
<proteinExistence type="predicted"/>
<reference evidence="1 2" key="1">
    <citation type="submission" date="2016-10" db="EMBL/GenBank/DDBJ databases">
        <authorList>
            <person name="Varghese N."/>
            <person name="Submissions S."/>
        </authorList>
    </citation>
    <scope>NUCLEOTIDE SEQUENCE [LARGE SCALE GENOMIC DNA]</scope>
    <source>
        <strain evidence="1 2">FF3</strain>
    </source>
</reference>
<name>A0A975ZP81_9RHOB</name>
<evidence type="ECO:0000313" key="1">
    <source>
        <dbReference type="EMBL" id="SEJ79482.1"/>
    </source>
</evidence>
<dbReference type="EMBL" id="FNYY01000010">
    <property type="protein sequence ID" value="SEJ79482.1"/>
    <property type="molecule type" value="Genomic_DNA"/>
</dbReference>
<evidence type="ECO:0000313" key="2">
    <source>
        <dbReference type="Proteomes" id="UP000182932"/>
    </source>
</evidence>
<accession>A0A975ZP81</accession>
<dbReference type="InterPro" id="IPR032710">
    <property type="entry name" value="NTF2-like_dom_sf"/>
</dbReference>
<dbReference type="GeneID" id="80819231"/>
<dbReference type="Proteomes" id="UP000182932">
    <property type="component" value="Unassembled WGS sequence"/>
</dbReference>
<sequence length="132" mass="15151">MTEKTETALRARIDELMKAGVSADMETLDKIYHDNIVVMDLSIDGRLMTLEKNDFMALLKETFRDKTPEDHMWSKIHSLTVTGDRGHVLISRRIPVGGPNMMIDLSIDFVFEDGRWQVVREVNFSRPDQKAA</sequence>
<protein>
    <submittedName>
        <fullName evidence="1">Lumazine-binding</fullName>
    </submittedName>
</protein>
<dbReference type="SUPFAM" id="SSF54427">
    <property type="entry name" value="NTF2-like"/>
    <property type="match status" value="1"/>
</dbReference>
<dbReference type="InterPro" id="IPR039437">
    <property type="entry name" value="FrzH/put_lumazine-bd"/>
</dbReference>
<keyword evidence="2" id="KW-1185">Reference proteome</keyword>
<dbReference type="Gene3D" id="3.10.450.50">
    <property type="match status" value="1"/>
</dbReference>
<dbReference type="AlphaFoldDB" id="A0A975ZP81"/>